<dbReference type="InterPro" id="IPR036388">
    <property type="entry name" value="WH-like_DNA-bd_sf"/>
</dbReference>
<feature type="domain" description="DNA endonuclease I-HmuI-like NUMOD-like" evidence="2">
    <location>
        <begin position="98"/>
        <end position="132"/>
    </location>
</feature>
<reference evidence="3 4" key="1">
    <citation type="submission" date="2018-09" db="EMBL/GenBank/DDBJ databases">
        <authorList>
            <person name="Somerville V."/>
        </authorList>
    </citation>
    <scope>NUCLEOTIDE SEQUENCE [LARGE SCALE GENOMIC DNA]</scope>
</reference>
<gene>
    <name evidence="3" type="ORF">DQL93_0710</name>
</gene>
<dbReference type="InterPro" id="IPR003615">
    <property type="entry name" value="HNH_nuc"/>
</dbReference>
<keyword evidence="3" id="KW-0255">Endonuclease</keyword>
<evidence type="ECO:0000313" key="4">
    <source>
        <dbReference type="Proteomes" id="UP000274035"/>
    </source>
</evidence>
<keyword evidence="3" id="KW-0540">Nuclease</keyword>
<dbReference type="EMBL" id="CP031026">
    <property type="protein sequence ID" value="AZA17321.1"/>
    <property type="molecule type" value="Genomic_DNA"/>
</dbReference>
<name>A0A3G6JHH7_9CAUD</name>
<keyword evidence="3" id="KW-0378">Hydrolase</keyword>
<dbReference type="Gene3D" id="3.90.75.20">
    <property type="match status" value="1"/>
</dbReference>
<feature type="domain" description="HNH nuclease" evidence="1">
    <location>
        <begin position="25"/>
        <end position="68"/>
    </location>
</feature>
<dbReference type="InterPro" id="IPR054307">
    <property type="entry name" value="I-HmuI_NUMOD-like"/>
</dbReference>
<evidence type="ECO:0000259" key="2">
    <source>
        <dbReference type="Pfam" id="PF22083"/>
    </source>
</evidence>
<dbReference type="SUPFAM" id="SSF54060">
    <property type="entry name" value="His-Me finger endonucleases"/>
    <property type="match status" value="1"/>
</dbReference>
<organism evidence="3 4">
    <name type="scientific">Lactobacillus phage ViSo-2018a</name>
    <dbReference type="NCBI Taxonomy" id="2267607"/>
    <lineage>
        <taxon>Viruses</taxon>
        <taxon>Duplodnaviria</taxon>
        <taxon>Heunggongvirae</taxon>
        <taxon>Uroviricota</taxon>
        <taxon>Caudoviricetes</taxon>
        <taxon>Tybeckvirinae</taxon>
        <taxon>Lidleunavirus</taxon>
        <taxon>Lidleunavirus ViSo2018a</taxon>
    </lineage>
</organism>
<proteinExistence type="predicted"/>
<accession>A0A3G6JHH7</accession>
<dbReference type="SUPFAM" id="SSF64496">
    <property type="entry name" value="DNA-binding domain of intron-encoded endonucleases"/>
    <property type="match status" value="1"/>
</dbReference>
<keyword evidence="4" id="KW-1185">Reference proteome</keyword>
<dbReference type="Pfam" id="PF13392">
    <property type="entry name" value="HNH_3"/>
    <property type="match status" value="1"/>
</dbReference>
<evidence type="ECO:0000259" key="1">
    <source>
        <dbReference type="Pfam" id="PF13392"/>
    </source>
</evidence>
<dbReference type="Proteomes" id="UP000274035">
    <property type="component" value="Segment"/>
</dbReference>
<sequence length="162" mass="18792">MKQRDNGHGYMFVSFSVNGKRIYLYVHRIVAICFIPNPNNYLEINHIDCNRVNNRLDNLEWCTHQENMTYSNKLGHMVNGNPGHHVIAVNPETSEVFWFESQREAGRQLGFYQSNIRSVLKGQYAQTGGYWFCDADENAVEKVRAKFGDEVANKVERLMSKN</sequence>
<dbReference type="Pfam" id="PF22083">
    <property type="entry name" value="I-HmuI_NUMOD-like"/>
    <property type="match status" value="1"/>
</dbReference>
<evidence type="ECO:0000313" key="3">
    <source>
        <dbReference type="EMBL" id="AZA17321.1"/>
    </source>
</evidence>
<dbReference type="GO" id="GO:0004519">
    <property type="term" value="F:endonuclease activity"/>
    <property type="evidence" value="ECO:0007669"/>
    <property type="project" value="UniProtKB-KW"/>
</dbReference>
<dbReference type="InterPro" id="IPR044925">
    <property type="entry name" value="His-Me_finger_sf"/>
</dbReference>
<dbReference type="Gene3D" id="1.10.10.10">
    <property type="entry name" value="Winged helix-like DNA-binding domain superfamily/Winged helix DNA-binding domain"/>
    <property type="match status" value="1"/>
</dbReference>
<protein>
    <submittedName>
        <fullName evidence="3">HNH homing endonuclease</fullName>
    </submittedName>
</protein>